<reference evidence="11 12" key="1">
    <citation type="submission" date="2022-06" db="EMBL/GenBank/DDBJ databases">
        <title>Genomic Encyclopedia of Archaeal and Bacterial Type Strains, Phase II (KMG-II): from individual species to whole genera.</title>
        <authorList>
            <person name="Goeker M."/>
        </authorList>
    </citation>
    <scope>NUCLEOTIDE SEQUENCE [LARGE SCALE GENOMIC DNA]</scope>
    <source>
        <strain evidence="11 12">DSM 40477</strain>
    </source>
</reference>
<keyword evidence="3" id="KW-0547">Nucleotide-binding</keyword>
<keyword evidence="4 11" id="KW-0067">ATP-binding</keyword>
<comment type="subcellular location">
    <subcellularLocation>
        <location evidence="1">Cell membrane</location>
        <topology evidence="1">Multi-pass membrane protein</topology>
    </subcellularLocation>
</comment>
<feature type="domain" description="ABC transmembrane type-1" evidence="10">
    <location>
        <begin position="47"/>
        <end position="314"/>
    </location>
</feature>
<evidence type="ECO:0000259" key="10">
    <source>
        <dbReference type="PROSITE" id="PS50929"/>
    </source>
</evidence>
<evidence type="ECO:0000313" key="11">
    <source>
        <dbReference type="EMBL" id="MCP2259792.1"/>
    </source>
</evidence>
<dbReference type="PANTHER" id="PTHR24221">
    <property type="entry name" value="ATP-BINDING CASSETTE SUB-FAMILY B"/>
    <property type="match status" value="1"/>
</dbReference>
<evidence type="ECO:0000256" key="1">
    <source>
        <dbReference type="ARBA" id="ARBA00004651"/>
    </source>
</evidence>
<dbReference type="InterPro" id="IPR003439">
    <property type="entry name" value="ABC_transporter-like_ATP-bd"/>
</dbReference>
<dbReference type="InterPro" id="IPR039421">
    <property type="entry name" value="Type_1_exporter"/>
</dbReference>
<sequence>MTTNTARADVSPTVDDQRKQSPDEEVPQLIGIGATARLLRPVWPHLIACATFSAVAAAAGAVPFVAIAEISRVLVTEGTEAASATVWAWAGAGAACAWLRLLLLGLSTHVGHKADTQLVRHLRLRIVRHLGVVPLGWFRAVGSGRVKKAVNEDLEAMHELVAHAVGGLVGAVTSILVGVGYLVSVDWRMALVTLAVPALGVLSYRWGMRSLSAQIPRLLAAESQISAASVEYVDGISVVKTFGGGGGGRVLDRFADAVREHVAAHNAWLAGVRASSMLNRALGSELTVLAVVLAAGLGFVGAGWLRFPDVLPFLVVGIGLPTSFGPVLHGAHGVRMARVAAGSIERLLAQEPLPEPANPRRPTGHRVELDRVTFSYDGVSNAVEEISAVCEPGTVTAIVGPSGAGKSTLASLVPRFYDVTGGAIRIGGVDVRQMSSATLLSSMSLVFQDVVLLRDTVRENIRIGRPDATHEEVLQAAKAAQVHDVIERLPHGYDTMLGTGESGLSGGEQQRLTIARAILSGAPIVILDEATASLDPDSEAAVQQALTELVAGRTVLVIAHRLHTITAADQILVLDRGRLVETGTHQELLARNGLYARMWRAQRNGDNA</sequence>
<dbReference type="EMBL" id="JAMTCP010000020">
    <property type="protein sequence ID" value="MCP2259792.1"/>
    <property type="molecule type" value="Genomic_DNA"/>
</dbReference>
<organism evidence="11 12">
    <name type="scientific">Streptoalloteichus tenebrarius (strain ATCC 17920 / DSM 40477 / JCM 4838 / CBS 697.72 / NBRC 16177 / NCIMB 11028 / NRRL B-12390 / A12253. 1 / ISP 5477)</name>
    <name type="common">Streptomyces tenebrarius</name>
    <dbReference type="NCBI Taxonomy" id="1933"/>
    <lineage>
        <taxon>Bacteria</taxon>
        <taxon>Bacillati</taxon>
        <taxon>Actinomycetota</taxon>
        <taxon>Actinomycetes</taxon>
        <taxon>Pseudonocardiales</taxon>
        <taxon>Pseudonocardiaceae</taxon>
        <taxon>Streptoalloteichus</taxon>
    </lineage>
</organism>
<evidence type="ECO:0000256" key="3">
    <source>
        <dbReference type="ARBA" id="ARBA00022741"/>
    </source>
</evidence>
<evidence type="ECO:0000313" key="12">
    <source>
        <dbReference type="Proteomes" id="UP001205311"/>
    </source>
</evidence>
<dbReference type="Pfam" id="PF00005">
    <property type="entry name" value="ABC_tran"/>
    <property type="match status" value="1"/>
</dbReference>
<dbReference type="PROSITE" id="PS50893">
    <property type="entry name" value="ABC_TRANSPORTER_2"/>
    <property type="match status" value="1"/>
</dbReference>
<dbReference type="PROSITE" id="PS00211">
    <property type="entry name" value="ABC_TRANSPORTER_1"/>
    <property type="match status" value="1"/>
</dbReference>
<dbReference type="InterPro" id="IPR003593">
    <property type="entry name" value="AAA+_ATPase"/>
</dbReference>
<comment type="caution">
    <text evidence="11">The sequence shown here is derived from an EMBL/GenBank/DDBJ whole genome shotgun (WGS) entry which is preliminary data.</text>
</comment>
<protein>
    <submittedName>
        <fullName evidence="11">ATP-binding cassette, subfamily B</fullName>
    </submittedName>
</protein>
<dbReference type="RefSeq" id="WP_253670677.1">
    <property type="nucleotide sequence ID" value="NZ_JAMTCP010000020.1"/>
</dbReference>
<accession>A0ABT1HWB2</accession>
<dbReference type="InterPro" id="IPR036640">
    <property type="entry name" value="ABC1_TM_sf"/>
</dbReference>
<name>A0ABT1HWB2_STRSD</name>
<gene>
    <name evidence="11" type="ORF">LX15_003501</name>
</gene>
<dbReference type="SUPFAM" id="SSF90123">
    <property type="entry name" value="ABC transporter transmembrane region"/>
    <property type="match status" value="1"/>
</dbReference>
<evidence type="ECO:0000256" key="6">
    <source>
        <dbReference type="ARBA" id="ARBA00023136"/>
    </source>
</evidence>
<feature type="transmembrane region" description="Helical" evidence="8">
    <location>
        <begin position="286"/>
        <end position="304"/>
    </location>
</feature>
<feature type="transmembrane region" description="Helical" evidence="8">
    <location>
        <begin position="160"/>
        <end position="183"/>
    </location>
</feature>
<keyword evidence="12" id="KW-1185">Reference proteome</keyword>
<dbReference type="PANTHER" id="PTHR24221:SF397">
    <property type="entry name" value="ABC TRANSPORTER, ATP-BINDING TRANSMEMBRANE PROTEIN"/>
    <property type="match status" value="1"/>
</dbReference>
<keyword evidence="2 8" id="KW-0812">Transmembrane</keyword>
<dbReference type="Gene3D" id="1.20.1560.10">
    <property type="entry name" value="ABC transporter type 1, transmembrane domain"/>
    <property type="match status" value="1"/>
</dbReference>
<feature type="domain" description="ABC transporter" evidence="9">
    <location>
        <begin position="367"/>
        <end position="601"/>
    </location>
</feature>
<feature type="region of interest" description="Disordered" evidence="7">
    <location>
        <begin position="1"/>
        <end position="25"/>
    </location>
</feature>
<proteinExistence type="predicted"/>
<dbReference type="InterPro" id="IPR027417">
    <property type="entry name" value="P-loop_NTPase"/>
</dbReference>
<dbReference type="SMART" id="SM00382">
    <property type="entry name" value="AAA"/>
    <property type="match status" value="1"/>
</dbReference>
<dbReference type="Gene3D" id="3.40.50.300">
    <property type="entry name" value="P-loop containing nucleotide triphosphate hydrolases"/>
    <property type="match status" value="1"/>
</dbReference>
<keyword evidence="6 8" id="KW-0472">Membrane</keyword>
<evidence type="ECO:0000256" key="4">
    <source>
        <dbReference type="ARBA" id="ARBA00022840"/>
    </source>
</evidence>
<dbReference type="SUPFAM" id="SSF52540">
    <property type="entry name" value="P-loop containing nucleoside triphosphate hydrolases"/>
    <property type="match status" value="1"/>
</dbReference>
<feature type="transmembrane region" description="Helical" evidence="8">
    <location>
        <begin position="46"/>
        <end position="66"/>
    </location>
</feature>
<keyword evidence="5 8" id="KW-1133">Transmembrane helix</keyword>
<dbReference type="InterPro" id="IPR011527">
    <property type="entry name" value="ABC1_TM_dom"/>
</dbReference>
<evidence type="ECO:0000256" key="2">
    <source>
        <dbReference type="ARBA" id="ARBA00022692"/>
    </source>
</evidence>
<dbReference type="Proteomes" id="UP001205311">
    <property type="component" value="Unassembled WGS sequence"/>
</dbReference>
<dbReference type="Pfam" id="PF00664">
    <property type="entry name" value="ABC_membrane"/>
    <property type="match status" value="1"/>
</dbReference>
<evidence type="ECO:0000256" key="7">
    <source>
        <dbReference type="SAM" id="MobiDB-lite"/>
    </source>
</evidence>
<feature type="transmembrane region" description="Helical" evidence="8">
    <location>
        <begin position="86"/>
        <end position="106"/>
    </location>
</feature>
<evidence type="ECO:0000256" key="8">
    <source>
        <dbReference type="SAM" id="Phobius"/>
    </source>
</evidence>
<dbReference type="GO" id="GO:0005524">
    <property type="term" value="F:ATP binding"/>
    <property type="evidence" value="ECO:0007669"/>
    <property type="project" value="UniProtKB-KW"/>
</dbReference>
<dbReference type="PROSITE" id="PS50929">
    <property type="entry name" value="ABC_TM1F"/>
    <property type="match status" value="1"/>
</dbReference>
<evidence type="ECO:0000256" key="5">
    <source>
        <dbReference type="ARBA" id="ARBA00022989"/>
    </source>
</evidence>
<dbReference type="InterPro" id="IPR017871">
    <property type="entry name" value="ABC_transporter-like_CS"/>
</dbReference>
<evidence type="ECO:0000259" key="9">
    <source>
        <dbReference type="PROSITE" id="PS50893"/>
    </source>
</evidence>